<dbReference type="AlphaFoldDB" id="A0AAV8Y918"/>
<dbReference type="GO" id="GO:0044782">
    <property type="term" value="P:cilium organization"/>
    <property type="evidence" value="ECO:0007669"/>
    <property type="project" value="TreeGrafter"/>
</dbReference>
<accession>A0AAV8Y918</accession>
<dbReference type="Proteomes" id="UP001162156">
    <property type="component" value="Unassembled WGS sequence"/>
</dbReference>
<evidence type="ECO:0000313" key="1">
    <source>
        <dbReference type="EMBL" id="KAJ8946790.1"/>
    </source>
</evidence>
<reference evidence="1" key="1">
    <citation type="journal article" date="2023" name="Insect Mol. Biol.">
        <title>Genome sequencing provides insights into the evolution of gene families encoding plant cell wall-degrading enzymes in longhorned beetles.</title>
        <authorList>
            <person name="Shin N.R."/>
            <person name="Okamura Y."/>
            <person name="Kirsch R."/>
            <person name="Pauchet Y."/>
        </authorList>
    </citation>
    <scope>NUCLEOTIDE SEQUENCE</scope>
    <source>
        <strain evidence="1">RBIC_L_NR</strain>
    </source>
</reference>
<sequence length="138" mass="15891">MDPWMTCQTNVTVQEIPITKFEDNFTPTINDKLPDSEQYLAVLEEKLKKIKNDPRLLAQLTAKKEACMQQLLNSAIHLDEEIIELEESIPHSQILRTIAPQKQALNQGEIVELVKYDQLKDDESDTEINKDCIENRSP</sequence>
<gene>
    <name evidence="1" type="ORF">NQ314_008773</name>
</gene>
<dbReference type="InterPro" id="IPR028039">
    <property type="entry name" value="CCDC32"/>
</dbReference>
<dbReference type="PANTHER" id="PTHR31800:SF1">
    <property type="entry name" value="COILED-COIL DOMAIN-CONTAINING PROTEIN 32"/>
    <property type="match status" value="1"/>
</dbReference>
<name>A0AAV8Y918_9CUCU</name>
<evidence type="ECO:0000313" key="2">
    <source>
        <dbReference type="Proteomes" id="UP001162156"/>
    </source>
</evidence>
<comment type="caution">
    <text evidence="1">The sequence shown here is derived from an EMBL/GenBank/DDBJ whole genome shotgun (WGS) entry which is preliminary data.</text>
</comment>
<dbReference type="EMBL" id="JANEYF010002419">
    <property type="protein sequence ID" value="KAJ8946790.1"/>
    <property type="molecule type" value="Genomic_DNA"/>
</dbReference>
<organism evidence="1 2">
    <name type="scientific">Rhamnusium bicolor</name>
    <dbReference type="NCBI Taxonomy" id="1586634"/>
    <lineage>
        <taxon>Eukaryota</taxon>
        <taxon>Metazoa</taxon>
        <taxon>Ecdysozoa</taxon>
        <taxon>Arthropoda</taxon>
        <taxon>Hexapoda</taxon>
        <taxon>Insecta</taxon>
        <taxon>Pterygota</taxon>
        <taxon>Neoptera</taxon>
        <taxon>Endopterygota</taxon>
        <taxon>Coleoptera</taxon>
        <taxon>Polyphaga</taxon>
        <taxon>Cucujiformia</taxon>
        <taxon>Chrysomeloidea</taxon>
        <taxon>Cerambycidae</taxon>
        <taxon>Lepturinae</taxon>
        <taxon>Rhagiini</taxon>
        <taxon>Rhamnusium</taxon>
    </lineage>
</organism>
<protein>
    <submittedName>
        <fullName evidence="1">Uncharacterized protein</fullName>
    </submittedName>
</protein>
<proteinExistence type="predicted"/>
<dbReference type="PANTHER" id="PTHR31800">
    <property type="entry name" value="COILED-COIL DOMAIN-CONTAINING PROTEIN 32"/>
    <property type="match status" value="1"/>
</dbReference>
<keyword evidence="2" id="KW-1185">Reference proteome</keyword>
<dbReference type="Pfam" id="PF14989">
    <property type="entry name" value="CCDC32"/>
    <property type="match status" value="1"/>
</dbReference>